<proteinExistence type="predicted"/>
<dbReference type="OrthoDB" id="882812at2"/>
<organism evidence="1 2">
    <name type="scientific">Actinomyces massiliensis F0489</name>
    <dbReference type="NCBI Taxonomy" id="1125718"/>
    <lineage>
        <taxon>Bacteria</taxon>
        <taxon>Bacillati</taxon>
        <taxon>Actinomycetota</taxon>
        <taxon>Actinomycetes</taxon>
        <taxon>Actinomycetales</taxon>
        <taxon>Actinomycetaceae</taxon>
        <taxon>Actinomyces</taxon>
    </lineage>
</organism>
<dbReference type="eggNOG" id="ENOG5032UHT">
    <property type="taxonomic scope" value="Bacteria"/>
</dbReference>
<dbReference type="AlphaFoldDB" id="J0N3U4"/>
<dbReference type="PATRIC" id="fig|1125718.3.peg.1927"/>
<comment type="caution">
    <text evidence="1">The sequence shown here is derived from an EMBL/GenBank/DDBJ whole genome shotgun (WGS) entry which is preliminary data.</text>
</comment>
<dbReference type="RefSeq" id="WP_008732285.1">
    <property type="nucleotide sequence ID" value="NZ_AKFT01000158.1"/>
</dbReference>
<accession>J0N3U4</accession>
<keyword evidence="2" id="KW-1185">Reference proteome</keyword>
<reference evidence="1 2" key="1">
    <citation type="submission" date="2012-05" db="EMBL/GenBank/DDBJ databases">
        <authorList>
            <person name="Harkins D.M."/>
            <person name="Madupu R."/>
            <person name="Durkin A.S."/>
            <person name="Torralba M."/>
            <person name="Methe B."/>
            <person name="Sutton G.G."/>
            <person name="Nelson K.E."/>
        </authorList>
    </citation>
    <scope>NUCLEOTIDE SEQUENCE [LARGE SCALE GENOMIC DNA]</scope>
    <source>
        <strain evidence="1 2">F0489</strain>
    </source>
</reference>
<sequence length="129" mass="14622">MSYDVLVFDPTVVSDADFPAWWEEQATWPEDHSYCDPALTTASLRAFHTDMLHYFPDLQAEVRACDALGTEPDPDRVENFADYCIGSRLIYMTFFWSRAARAITTVETVALRHGVAVARVSEDSSIQRP</sequence>
<dbReference type="Proteomes" id="UP000002941">
    <property type="component" value="Unassembled WGS sequence"/>
</dbReference>
<name>J0N3U4_9ACTO</name>
<evidence type="ECO:0000313" key="2">
    <source>
        <dbReference type="Proteomes" id="UP000002941"/>
    </source>
</evidence>
<dbReference type="EMBL" id="AKFT01000158">
    <property type="protein sequence ID" value="EJF41469.1"/>
    <property type="molecule type" value="Genomic_DNA"/>
</dbReference>
<gene>
    <name evidence="1" type="ORF">HMPREF1318_1482</name>
</gene>
<protein>
    <submittedName>
        <fullName evidence="1">Uncharacterized protein</fullName>
    </submittedName>
</protein>
<evidence type="ECO:0000313" key="1">
    <source>
        <dbReference type="EMBL" id="EJF41469.1"/>
    </source>
</evidence>